<sequence length="73" mass="8095">MDVGCVGSMLAFLRVSSLALQLRVLDALPNWVPDDLWWGLRQRRFGMKCQATDERAEAGDRRGLSDKTSASAV</sequence>
<feature type="compositionally biased region" description="Basic and acidic residues" evidence="1">
    <location>
        <begin position="52"/>
        <end position="65"/>
    </location>
</feature>
<dbReference type="EMBL" id="LT906435">
    <property type="protein sequence ID" value="SNU83325.1"/>
    <property type="molecule type" value="Genomic_DNA"/>
</dbReference>
<keyword evidence="3" id="KW-1185">Reference proteome</keyword>
<accession>A0A239SCZ2</accession>
<dbReference type="Proteomes" id="UP000215126">
    <property type="component" value="Chromosome 1"/>
</dbReference>
<reference evidence="2 3" key="1">
    <citation type="submission" date="2017-06" db="EMBL/GenBank/DDBJ databases">
        <authorList>
            <consortium name="Pathogen Informatics"/>
        </authorList>
    </citation>
    <scope>NUCLEOTIDE SEQUENCE [LARGE SCALE GENOMIC DNA]</scope>
    <source>
        <strain evidence="2 3">NCTC13161</strain>
    </source>
</reference>
<name>A0A239SCZ2_9BURK</name>
<evidence type="ECO:0000256" key="1">
    <source>
        <dbReference type="SAM" id="MobiDB-lite"/>
    </source>
</evidence>
<proteinExistence type="predicted"/>
<protein>
    <submittedName>
        <fullName evidence="2">Uncharacterized protein</fullName>
    </submittedName>
</protein>
<feature type="region of interest" description="Disordered" evidence="1">
    <location>
        <begin position="52"/>
        <end position="73"/>
    </location>
</feature>
<evidence type="ECO:0000313" key="3">
    <source>
        <dbReference type="Proteomes" id="UP000215126"/>
    </source>
</evidence>
<dbReference type="KEGG" id="pspu:NA29_11400"/>
<evidence type="ECO:0000313" key="2">
    <source>
        <dbReference type="EMBL" id="SNU83325.1"/>
    </source>
</evidence>
<dbReference type="AlphaFoldDB" id="A0A239SCZ2"/>
<organism evidence="2 3">
    <name type="scientific">Pandoraea sputorum</name>
    <dbReference type="NCBI Taxonomy" id="93222"/>
    <lineage>
        <taxon>Bacteria</taxon>
        <taxon>Pseudomonadati</taxon>
        <taxon>Pseudomonadota</taxon>
        <taxon>Betaproteobacteria</taxon>
        <taxon>Burkholderiales</taxon>
        <taxon>Burkholderiaceae</taxon>
        <taxon>Pandoraea</taxon>
    </lineage>
</organism>
<gene>
    <name evidence="2" type="ORF">SAMEA4530655_01424</name>
</gene>